<protein>
    <recommendedName>
        <fullName evidence="2">FIST domain-containing protein</fullName>
    </recommendedName>
</protein>
<feature type="region of interest" description="Disordered" evidence="1">
    <location>
        <begin position="174"/>
        <end position="220"/>
    </location>
</feature>
<dbReference type="Proteomes" id="UP001212997">
    <property type="component" value="Unassembled WGS sequence"/>
</dbReference>
<dbReference type="EMBL" id="JANAWD010000220">
    <property type="protein sequence ID" value="KAJ3483644.1"/>
    <property type="molecule type" value="Genomic_DNA"/>
</dbReference>
<reference evidence="3" key="1">
    <citation type="submission" date="2022-07" db="EMBL/GenBank/DDBJ databases">
        <title>Genome Sequence of Physisporinus lineatus.</title>
        <authorList>
            <person name="Buettner E."/>
        </authorList>
    </citation>
    <scope>NUCLEOTIDE SEQUENCE</scope>
    <source>
        <strain evidence="3">VT162</strain>
    </source>
</reference>
<sequence>MSQFTDPSFDRETASDLSSVIYLSDSAPEGLTKSLSALTGASQVGFIASSTPFTTGRPFTLFHNTNIYSSGAVGVCIASPVTGHVRVNFPRLQSITESLTVSSSEGNLVHALDESNPSRLLLNAIEKFNSARAEGCLPLDKGDDFYLGVSCGPTSSKDCIHQVYHIISGDPSRGSIALEGEDSPAPGTRVKVRDPFQSYPSPNPNTPISPSIATLHRSTD</sequence>
<dbReference type="InterPro" id="IPR013702">
    <property type="entry name" value="FIST_domain_N"/>
</dbReference>
<proteinExistence type="predicted"/>
<evidence type="ECO:0000256" key="1">
    <source>
        <dbReference type="SAM" id="MobiDB-lite"/>
    </source>
</evidence>
<dbReference type="Pfam" id="PF08495">
    <property type="entry name" value="FIST"/>
    <property type="match status" value="1"/>
</dbReference>
<evidence type="ECO:0000259" key="2">
    <source>
        <dbReference type="Pfam" id="PF08495"/>
    </source>
</evidence>
<name>A0AAD5V3C6_9APHY</name>
<comment type="caution">
    <text evidence="3">The sequence shown here is derived from an EMBL/GenBank/DDBJ whole genome shotgun (WGS) entry which is preliminary data.</text>
</comment>
<keyword evidence="4" id="KW-1185">Reference proteome</keyword>
<dbReference type="AlphaFoldDB" id="A0AAD5V3C6"/>
<feature type="domain" description="FIST" evidence="2">
    <location>
        <begin position="16"/>
        <end position="114"/>
    </location>
</feature>
<evidence type="ECO:0000313" key="3">
    <source>
        <dbReference type="EMBL" id="KAJ3483644.1"/>
    </source>
</evidence>
<accession>A0AAD5V3C6</accession>
<organism evidence="3 4">
    <name type="scientific">Meripilus lineatus</name>
    <dbReference type="NCBI Taxonomy" id="2056292"/>
    <lineage>
        <taxon>Eukaryota</taxon>
        <taxon>Fungi</taxon>
        <taxon>Dikarya</taxon>
        <taxon>Basidiomycota</taxon>
        <taxon>Agaricomycotina</taxon>
        <taxon>Agaricomycetes</taxon>
        <taxon>Polyporales</taxon>
        <taxon>Meripilaceae</taxon>
        <taxon>Meripilus</taxon>
    </lineage>
</organism>
<evidence type="ECO:0000313" key="4">
    <source>
        <dbReference type="Proteomes" id="UP001212997"/>
    </source>
</evidence>
<gene>
    <name evidence="3" type="ORF">NLI96_g6173</name>
</gene>